<organism evidence="13 14">
    <name type="scientific">Microlunatus ginsengisoli</name>
    <dbReference type="NCBI Taxonomy" id="363863"/>
    <lineage>
        <taxon>Bacteria</taxon>
        <taxon>Bacillati</taxon>
        <taxon>Actinomycetota</taxon>
        <taxon>Actinomycetes</taxon>
        <taxon>Propionibacteriales</taxon>
        <taxon>Propionibacteriaceae</taxon>
        <taxon>Microlunatus</taxon>
    </lineage>
</organism>
<evidence type="ECO:0000256" key="8">
    <source>
        <dbReference type="ARBA" id="ARBA00023125"/>
    </source>
</evidence>
<dbReference type="InterPro" id="IPR041500">
    <property type="entry name" value="RecC_C"/>
</dbReference>
<keyword evidence="5 10" id="KW-0347">Helicase</keyword>
<evidence type="ECO:0000256" key="4">
    <source>
        <dbReference type="ARBA" id="ARBA00022801"/>
    </source>
</evidence>
<reference evidence="14" key="1">
    <citation type="journal article" date="2019" name="Int. J. Syst. Evol. Microbiol.">
        <title>The Global Catalogue of Microorganisms (GCM) 10K type strain sequencing project: providing services to taxonomists for standard genome sequencing and annotation.</title>
        <authorList>
            <consortium name="The Broad Institute Genomics Platform"/>
            <consortium name="The Broad Institute Genome Sequencing Center for Infectious Disease"/>
            <person name="Wu L."/>
            <person name="Ma J."/>
        </authorList>
    </citation>
    <scope>NUCLEOTIDE SEQUENCE [LARGE SCALE GENOMIC DNA]</scope>
    <source>
        <strain evidence="14">JCM 16929</strain>
    </source>
</reference>
<dbReference type="Gene3D" id="3.40.50.10930">
    <property type="match status" value="1"/>
</dbReference>
<dbReference type="InterPro" id="IPR011335">
    <property type="entry name" value="Restrct_endonuc-II-like"/>
</dbReference>
<dbReference type="SUPFAM" id="SSF52980">
    <property type="entry name" value="Restriction endonuclease-like"/>
    <property type="match status" value="1"/>
</dbReference>
<evidence type="ECO:0000256" key="3">
    <source>
        <dbReference type="ARBA" id="ARBA00022763"/>
    </source>
</evidence>
<feature type="domain" description="RecC C-terminal" evidence="12">
    <location>
        <begin position="892"/>
        <end position="1112"/>
    </location>
</feature>
<dbReference type="EMBL" id="BAABAB010000016">
    <property type="protein sequence ID" value="GAA3621186.1"/>
    <property type="molecule type" value="Genomic_DNA"/>
</dbReference>
<dbReference type="Gene3D" id="1.10.10.990">
    <property type="match status" value="1"/>
</dbReference>
<evidence type="ECO:0000256" key="10">
    <source>
        <dbReference type="HAMAP-Rule" id="MF_01486"/>
    </source>
</evidence>
<evidence type="ECO:0000256" key="7">
    <source>
        <dbReference type="ARBA" id="ARBA00022840"/>
    </source>
</evidence>
<comment type="miscellaneous">
    <text evidence="10">In the RecBCD complex, RecB has a slow 3'-5' helicase, an exonuclease activity and loads RecA onto ssDNA, RecD has a fast 5'-3' helicase activity, while RecC stimulates the ATPase and processivity of the RecB helicase and contributes to recognition of the Chi site.</text>
</comment>
<dbReference type="Proteomes" id="UP001501490">
    <property type="component" value="Unassembled WGS sequence"/>
</dbReference>
<evidence type="ECO:0000256" key="1">
    <source>
        <dbReference type="ARBA" id="ARBA00022722"/>
    </source>
</evidence>
<proteinExistence type="inferred from homology"/>
<keyword evidence="1 10" id="KW-0540">Nuclease</keyword>
<dbReference type="PANTHER" id="PTHR30591">
    <property type="entry name" value="RECBCD ENZYME SUBUNIT RECC"/>
    <property type="match status" value="1"/>
</dbReference>
<dbReference type="InterPro" id="IPR013986">
    <property type="entry name" value="DExx_box_DNA_helicase_dom_sf"/>
</dbReference>
<dbReference type="HAMAP" id="MF_01486">
    <property type="entry name" value="RecC"/>
    <property type="match status" value="1"/>
</dbReference>
<keyword evidence="3 10" id="KW-0227">DNA damage</keyword>
<sequence>MSLYLHRSERADLLAAGLAGLLSDPPRDPFAAEIVAVPTRGVERWLAQTLSSTLGAAAGRSDGVCALVDFPSPQRLIGNALAAVTGVDRREDPWRADRLTWAVLDRIEAARGERWARLLWTFVDGSASLSPGTVISDDVPTSEPSAASGRTYRPGRRWSTAAHLADLFDRYAVQRPGMIRDWAAGRDVDPNGQPLDPTLAWQAELWRRVRSEVAEPSPAERLPDACRRLVERPEATDLPERLSVFGPTRIEPDQLRVLEALSRHRDVHLWLNHPSPVLWTRLAERLGNSVPERASVAGPRRDDPTTTLPRHRLLAYLGRDVRELQLQLATVDADSVVDLPTRDRPVPTDPGAESGSLLTWLQRDITADRAALPPAERPVLASGDSSVQLHVSHGPDRQVEVLREVLLGLLADDPTLEPRDIVVLCPDIETFAPLIAATFGLDTGAETAPGAPSRPPDHPGHRLRVRLADRALRRVNPLLSVLDQMLDLADSRLPASSLLDLAASPPVARRFGFSPDDLERMAQLIHSAGVRWGLDAAHRGRFGLGHLGQNTWAAGLDRMLLGVAMDREGEYFIGTALPLDEVDSSDVDLVGRVAELLARVRIFADRVLGVPAGGSTLRRPLGWWMETCREALDSLTSVAPRDMWQNAHAYGELTRLAGQVGDEAGRADTEPDPGAGLSLADVRSLLADAFKGRATRANFRTGTLTMCTMLPMRSVPHRVVCLLGVDEATFPRHRVADGDDILAADPWIGDRDPRSEDRQLLLDAVMAAEEHLVIVYSGIDARTGAGKPVAVPVGELLDALDETATVPGGRTVRAAITTRHTLQAFDPANFTPANLAPADFTPANFAPVDATPSGAPQSFDRSALRGAQAASGSRADPPDIFATATLERLPPPDEIALDELTRFFQHPARALLRLRARLYLGEDDPEPAEQLPIEPDGLQRWAIGDRMLQRHLDGVPIPQLEGAEWRRGELPPRRLGAATVRGLSADVTELAAAVAPYLGADRETRDVLVELDDRTLTGSVAGVRGERIVTALYSRLAAKHRLQAWIQLLALTATDPGTGWQAVTVGRGGRSVIGPVGERYARAVLADLVELFRTGRNEPLPFAPKTAAEYARIRGDGKSVAAMLGAIEREWCGTRGGRGRPPRPGERDDDYARFFPESVEELLAPRSGPDDVRGALGEPSRFGSLARRVWQPLLDHEELSR</sequence>
<dbReference type="PIRSF" id="PIRSF000980">
    <property type="entry name" value="RecC"/>
    <property type="match status" value="1"/>
</dbReference>
<evidence type="ECO:0000256" key="6">
    <source>
        <dbReference type="ARBA" id="ARBA00022839"/>
    </source>
</evidence>
<dbReference type="InterPro" id="IPR006697">
    <property type="entry name" value="RecC"/>
</dbReference>
<evidence type="ECO:0000313" key="13">
    <source>
        <dbReference type="EMBL" id="GAA3621186.1"/>
    </source>
</evidence>
<keyword evidence="9 10" id="KW-0234">DNA repair</keyword>
<protein>
    <recommendedName>
        <fullName evidence="10">RecBCD enzyme subunit RecC</fullName>
    </recommendedName>
    <alternativeName>
        <fullName evidence="10">Exonuclease V subunit RecC</fullName>
        <shortName evidence="10">ExoV subunit RecC</shortName>
    </alternativeName>
    <alternativeName>
        <fullName evidence="10">Helicase/nuclease RecBCD subunit RecC</fullName>
    </alternativeName>
</protein>
<evidence type="ECO:0000256" key="11">
    <source>
        <dbReference type="SAM" id="MobiDB-lite"/>
    </source>
</evidence>
<keyword evidence="4 10" id="KW-0378">Hydrolase</keyword>
<accession>A0ABP6ZXC5</accession>
<keyword evidence="8 10" id="KW-0238">DNA-binding</keyword>
<keyword evidence="6 10" id="KW-0269">Exonuclease</keyword>
<evidence type="ECO:0000256" key="5">
    <source>
        <dbReference type="ARBA" id="ARBA00022806"/>
    </source>
</evidence>
<evidence type="ECO:0000256" key="9">
    <source>
        <dbReference type="ARBA" id="ARBA00023204"/>
    </source>
</evidence>
<dbReference type="Pfam" id="PF04257">
    <property type="entry name" value="Exonuc_V_gamma"/>
    <property type="match status" value="1"/>
</dbReference>
<comment type="subunit">
    <text evidence="10">Heterotrimer of RecB, RecC and RecD. All subunits contribute to DNA-binding.</text>
</comment>
<dbReference type="Gene3D" id="1.10.10.160">
    <property type="match status" value="1"/>
</dbReference>
<evidence type="ECO:0000256" key="2">
    <source>
        <dbReference type="ARBA" id="ARBA00022741"/>
    </source>
</evidence>
<name>A0ABP6ZXC5_9ACTN</name>
<keyword evidence="2 10" id="KW-0547">Nucleotide-binding</keyword>
<comment type="caution">
    <text evidence="13">The sequence shown here is derived from an EMBL/GenBank/DDBJ whole genome shotgun (WGS) entry which is preliminary data.</text>
</comment>
<evidence type="ECO:0000313" key="14">
    <source>
        <dbReference type="Proteomes" id="UP001501490"/>
    </source>
</evidence>
<gene>
    <name evidence="10 13" type="primary">recC</name>
    <name evidence="13" type="ORF">GCM10022236_24350</name>
</gene>
<keyword evidence="14" id="KW-1185">Reference proteome</keyword>
<comment type="similarity">
    <text evidence="10">Belongs to the RecC family.</text>
</comment>
<keyword evidence="7 10" id="KW-0067">ATP-binding</keyword>
<evidence type="ECO:0000259" key="12">
    <source>
        <dbReference type="Pfam" id="PF17946"/>
    </source>
</evidence>
<dbReference type="Gene3D" id="3.40.50.300">
    <property type="entry name" value="P-loop containing nucleotide triphosphate hydrolases"/>
    <property type="match status" value="2"/>
</dbReference>
<dbReference type="Pfam" id="PF17946">
    <property type="entry name" value="RecC_C"/>
    <property type="match status" value="1"/>
</dbReference>
<feature type="region of interest" description="Disordered" evidence="11">
    <location>
        <begin position="134"/>
        <end position="153"/>
    </location>
</feature>
<dbReference type="RefSeq" id="WP_344804806.1">
    <property type="nucleotide sequence ID" value="NZ_BAABAB010000016.1"/>
</dbReference>
<dbReference type="PANTHER" id="PTHR30591:SF1">
    <property type="entry name" value="RECBCD ENZYME SUBUNIT RECC"/>
    <property type="match status" value="1"/>
</dbReference>
<dbReference type="SUPFAM" id="SSF52540">
    <property type="entry name" value="P-loop containing nucleoside triphosphate hydrolases"/>
    <property type="match status" value="2"/>
</dbReference>
<comment type="function">
    <text evidence="10">A helicase/nuclease that prepares dsDNA breaks (DSB) for recombinational DNA repair. Binds to DSBs and unwinds DNA via a highly rapid and processive ATP-dependent bidirectional helicase activity. Unwinds dsDNA until it encounters a Chi (crossover hotspot instigator) sequence from the 3' direction. Cuts ssDNA a few nucleotides 3' to the Chi site. The properties and activities of the enzyme are changed at Chi. The Chi-altered holoenzyme produces a long 3'-ssDNA overhang and facilitates RecA-binding to the ssDNA for homologous DNA recombination and repair. Holoenzyme degrades any linearized DNA that is unable to undergo homologous recombination. In the holoenzyme this subunit recognizes the wild-type Chi sequence, and when added to isolated RecB increases its ATP-dependent helicase processivity.</text>
</comment>
<dbReference type="InterPro" id="IPR027417">
    <property type="entry name" value="P-loop_NTPase"/>
</dbReference>
<dbReference type="NCBIfam" id="TIGR01450">
    <property type="entry name" value="recC"/>
    <property type="match status" value="1"/>
</dbReference>